<dbReference type="SMART" id="SM00220">
    <property type="entry name" value="S_TKc"/>
    <property type="match status" value="1"/>
</dbReference>
<dbReference type="PROSITE" id="PS50011">
    <property type="entry name" value="PROTEIN_KINASE_DOM"/>
    <property type="match status" value="1"/>
</dbReference>
<dbReference type="GO" id="GO:0005886">
    <property type="term" value="C:plasma membrane"/>
    <property type="evidence" value="ECO:0007669"/>
    <property type="project" value="UniProtKB-SubCell"/>
</dbReference>
<evidence type="ECO:0000256" key="12">
    <source>
        <dbReference type="ARBA" id="ARBA00022989"/>
    </source>
</evidence>
<keyword evidence="5" id="KW-0808">Transferase</keyword>
<dbReference type="InterPro" id="IPR032675">
    <property type="entry name" value="LRR_dom_sf"/>
</dbReference>
<comment type="similarity">
    <text evidence="3">Belongs to the protein kinase superfamily. Ser/Thr protein kinase family.</text>
</comment>
<dbReference type="SMART" id="SM00369">
    <property type="entry name" value="LRR_TYP"/>
    <property type="match status" value="6"/>
</dbReference>
<dbReference type="FunFam" id="3.80.10.10:FF:000095">
    <property type="entry name" value="LRR receptor-like serine/threonine-protein kinase GSO1"/>
    <property type="match status" value="1"/>
</dbReference>
<name>A0A8K0GZK1_9ROSA</name>
<dbReference type="Gene3D" id="1.10.510.10">
    <property type="entry name" value="Transferase(Phosphotransferase) domain 1"/>
    <property type="match status" value="1"/>
</dbReference>
<keyword evidence="10" id="KW-0418">Kinase</keyword>
<evidence type="ECO:0000256" key="11">
    <source>
        <dbReference type="ARBA" id="ARBA00022840"/>
    </source>
</evidence>
<comment type="caution">
    <text evidence="20">The sequence shown here is derived from an EMBL/GenBank/DDBJ whole genome shotgun (WGS) entry which is preliminary data.</text>
</comment>
<dbReference type="OrthoDB" id="676979at2759"/>
<evidence type="ECO:0000256" key="2">
    <source>
        <dbReference type="ARBA" id="ARBA00004479"/>
    </source>
</evidence>
<evidence type="ECO:0000313" key="21">
    <source>
        <dbReference type="Proteomes" id="UP000796880"/>
    </source>
</evidence>
<organism evidence="20 21">
    <name type="scientific">Rhamnella rubrinervis</name>
    <dbReference type="NCBI Taxonomy" id="2594499"/>
    <lineage>
        <taxon>Eukaryota</taxon>
        <taxon>Viridiplantae</taxon>
        <taxon>Streptophyta</taxon>
        <taxon>Embryophyta</taxon>
        <taxon>Tracheophyta</taxon>
        <taxon>Spermatophyta</taxon>
        <taxon>Magnoliopsida</taxon>
        <taxon>eudicotyledons</taxon>
        <taxon>Gunneridae</taxon>
        <taxon>Pentapetalae</taxon>
        <taxon>rosids</taxon>
        <taxon>fabids</taxon>
        <taxon>Rosales</taxon>
        <taxon>Rhamnaceae</taxon>
        <taxon>rhamnoid group</taxon>
        <taxon>Rhamneae</taxon>
        <taxon>Rhamnella</taxon>
    </lineage>
</organism>
<evidence type="ECO:0000256" key="10">
    <source>
        <dbReference type="ARBA" id="ARBA00022777"/>
    </source>
</evidence>
<dbReference type="InterPro" id="IPR051716">
    <property type="entry name" value="Plant_RL_S/T_kinase"/>
</dbReference>
<evidence type="ECO:0000256" key="8">
    <source>
        <dbReference type="ARBA" id="ARBA00022737"/>
    </source>
</evidence>
<evidence type="ECO:0000256" key="18">
    <source>
        <dbReference type="SAM" id="SignalP"/>
    </source>
</evidence>
<feature type="signal peptide" evidence="18">
    <location>
        <begin position="1"/>
        <end position="21"/>
    </location>
</feature>
<keyword evidence="4" id="KW-0433">Leucine-rich repeat</keyword>
<dbReference type="Gene3D" id="3.80.10.10">
    <property type="entry name" value="Ribonuclease Inhibitor"/>
    <property type="match status" value="4"/>
</dbReference>
<dbReference type="InterPro" id="IPR003591">
    <property type="entry name" value="Leu-rich_rpt_typical-subtyp"/>
</dbReference>
<evidence type="ECO:0000256" key="6">
    <source>
        <dbReference type="ARBA" id="ARBA00022692"/>
    </source>
</evidence>
<keyword evidence="8" id="KW-0677">Repeat</keyword>
<dbReference type="InterPro" id="IPR008271">
    <property type="entry name" value="Ser/Thr_kinase_AS"/>
</dbReference>
<dbReference type="SUPFAM" id="SSF56112">
    <property type="entry name" value="Protein kinase-like (PK-like)"/>
    <property type="match status" value="1"/>
</dbReference>
<accession>A0A8K0GZK1</accession>
<dbReference type="PROSITE" id="PS00108">
    <property type="entry name" value="PROTEIN_KINASE_ST"/>
    <property type="match status" value="1"/>
</dbReference>
<evidence type="ECO:0000256" key="16">
    <source>
        <dbReference type="PROSITE-ProRule" id="PRU10141"/>
    </source>
</evidence>
<keyword evidence="6 17" id="KW-0812">Transmembrane</keyword>
<dbReference type="Pfam" id="PF00069">
    <property type="entry name" value="Pkinase"/>
    <property type="match status" value="1"/>
</dbReference>
<dbReference type="GO" id="GO:0005524">
    <property type="term" value="F:ATP binding"/>
    <property type="evidence" value="ECO:0007669"/>
    <property type="project" value="UniProtKB-UniRule"/>
</dbReference>
<dbReference type="PANTHER" id="PTHR48053">
    <property type="entry name" value="LEUCINE RICH REPEAT FAMILY PROTEIN, EXPRESSED"/>
    <property type="match status" value="1"/>
</dbReference>
<dbReference type="SUPFAM" id="SSF52047">
    <property type="entry name" value="RNI-like"/>
    <property type="match status" value="1"/>
</dbReference>
<dbReference type="AlphaFoldDB" id="A0A8K0GZK1"/>
<feature type="domain" description="Protein kinase" evidence="19">
    <location>
        <begin position="686"/>
        <end position="974"/>
    </location>
</feature>
<comment type="subcellular location">
    <subcellularLocation>
        <location evidence="1">Cell membrane</location>
    </subcellularLocation>
    <subcellularLocation>
        <location evidence="2">Membrane</location>
        <topology evidence="2">Single-pass type I membrane protein</topology>
    </subcellularLocation>
</comment>
<keyword evidence="15" id="KW-0325">Glycoprotein</keyword>
<dbReference type="FunFam" id="3.80.10.10:FF:001670">
    <property type="entry name" value="Putative leucine-rich repeat receptor-like protein kinase family protein"/>
    <property type="match status" value="1"/>
</dbReference>
<dbReference type="InterPro" id="IPR017441">
    <property type="entry name" value="Protein_kinase_ATP_BS"/>
</dbReference>
<keyword evidence="21" id="KW-1185">Reference proteome</keyword>
<proteinExistence type="inferred from homology"/>
<evidence type="ECO:0000259" key="19">
    <source>
        <dbReference type="PROSITE" id="PS50011"/>
    </source>
</evidence>
<dbReference type="Pfam" id="PF08263">
    <property type="entry name" value="LRRNT_2"/>
    <property type="match status" value="1"/>
</dbReference>
<dbReference type="GO" id="GO:0004672">
    <property type="term" value="F:protein kinase activity"/>
    <property type="evidence" value="ECO:0007669"/>
    <property type="project" value="InterPro"/>
</dbReference>
<evidence type="ECO:0000256" key="7">
    <source>
        <dbReference type="ARBA" id="ARBA00022729"/>
    </source>
</evidence>
<dbReference type="CDD" id="cd14066">
    <property type="entry name" value="STKc_IRAK"/>
    <property type="match status" value="1"/>
</dbReference>
<evidence type="ECO:0000256" key="5">
    <source>
        <dbReference type="ARBA" id="ARBA00022679"/>
    </source>
</evidence>
<feature type="transmembrane region" description="Helical" evidence="17">
    <location>
        <begin position="631"/>
        <end position="654"/>
    </location>
</feature>
<dbReference type="SUPFAM" id="SSF52058">
    <property type="entry name" value="L domain-like"/>
    <property type="match status" value="1"/>
</dbReference>
<dbReference type="PANTHER" id="PTHR48053:SF109">
    <property type="entry name" value="PROTEIN KINASE DOMAIN-CONTAINING PROTEIN"/>
    <property type="match status" value="1"/>
</dbReference>
<keyword evidence="9 16" id="KW-0547">Nucleotide-binding</keyword>
<dbReference type="Pfam" id="PF00560">
    <property type="entry name" value="LRR_1"/>
    <property type="match status" value="7"/>
</dbReference>
<keyword evidence="12 17" id="KW-1133">Transmembrane helix</keyword>
<dbReference type="EMBL" id="VOIH02000007">
    <property type="protein sequence ID" value="KAF3442967.1"/>
    <property type="molecule type" value="Genomic_DNA"/>
</dbReference>
<dbReference type="PROSITE" id="PS00107">
    <property type="entry name" value="PROTEIN_KINASE_ATP"/>
    <property type="match status" value="1"/>
</dbReference>
<keyword evidence="11 16" id="KW-0067">ATP-binding</keyword>
<dbReference type="FunFam" id="1.10.510.10:FF:000714">
    <property type="entry name" value="Kinase family with leucine-rich repeat domain-containing protein"/>
    <property type="match status" value="1"/>
</dbReference>
<dbReference type="Proteomes" id="UP000796880">
    <property type="component" value="Unassembled WGS sequence"/>
</dbReference>
<evidence type="ECO:0000256" key="3">
    <source>
        <dbReference type="ARBA" id="ARBA00008684"/>
    </source>
</evidence>
<dbReference type="InterPro" id="IPR001611">
    <property type="entry name" value="Leu-rich_rpt"/>
</dbReference>
<evidence type="ECO:0000256" key="1">
    <source>
        <dbReference type="ARBA" id="ARBA00004236"/>
    </source>
</evidence>
<dbReference type="InterPro" id="IPR011009">
    <property type="entry name" value="Kinase-like_dom_sf"/>
</dbReference>
<dbReference type="Gene3D" id="3.30.200.20">
    <property type="entry name" value="Phosphorylase Kinase, domain 1"/>
    <property type="match status" value="1"/>
</dbReference>
<sequence>MSMRLSLCTILFLVILGYADSQLLQDEEQALLMKIKQHFEDSTPLSHWTPSSNLSHCSWPEITCTDGSVTGLSLADLNVVGSVPPFICDLKNLTVIDLYNNYITDVFPRFIYNCSKLVHLNLAQNIFIGTVPSDIDRLVKLTYLNLGSNNFSGEIPATIGLLQELRSLMLDHCLFNGSYPPEIGNLSNLEMLYVGPNSLLQPSRFPANYTQFKKLKTLWISESNLIGEIPETIGDMASLEEVDLSKNDFSGNIPRGLFMLKNLSILYLFKNRLSGEIPQVVDATKMTILDLSENNLTGPIPEDFGKLTQLTGMSLIFNQLSGPIPESMGRLPSLMDLRLFNNNLSGTLPPDFGRYSNLREFQVSDNKLTGKLPENLCYSGTLRGLVASDNNLSGELPESLGRNCSGLRLIKIQNNKFSGKIPSGLWTSFNMSILMLSNNSFTGELPEKLALNLSRLEIHDNKFSGRIPIGVSSWKNLVVFKASNNLFSGSVPQELTSLSLLTALLLDQNQLTGLLPSDILSWKSLSTLNLSRNQLSGTIPEKLGSLQSLTELDLSENRFSDKIPSQLGHLRINILNLSSNLLSGTIPSAFENAAYENSFLNNPGLCAGTQALNLRQCNAKPNMSDKLSTQFLALIITAGVAVFLFALCISIYIIRDYRRNRGLGSKWKLTSFQRLTFTETKIVPGLTESNLIGSGGSGKVYRVAINRLGDVVAVKKIWNNRKLEQKLEKEFDAEVKILSSIRHANIVKLMCCISSESSKLLVYEYLENRSLDRWLHGKNMTSSTVSAGSGLVHHDVLLDWPRRLKIAVGAAQGLCYMHHDSTPPVVHRDIKSSNILLDSDFNAKIADFGLAKLLIKEGEPATMSTVAGSFGYMAPEYAHTMRVNEKIDVYSFGVVLLELATGREANQGDEHTSLAEWAWRHVKEGNAIANALDEVIKEPCYLDEMCCVFKLGILCTSTLPSSRPSMKEVVHNLLRCNNQLAYGEKIVLSEYDFAPLLKNSKRERVFEDDHGSLATNV</sequence>
<evidence type="ECO:0000256" key="15">
    <source>
        <dbReference type="ARBA" id="ARBA00023180"/>
    </source>
</evidence>
<evidence type="ECO:0000256" key="4">
    <source>
        <dbReference type="ARBA" id="ARBA00022614"/>
    </source>
</evidence>
<dbReference type="FunFam" id="3.30.200.20:FF:000512">
    <property type="entry name" value="Receptor-like protein kinase HSL1"/>
    <property type="match status" value="1"/>
</dbReference>
<protein>
    <recommendedName>
        <fullName evidence="19">Protein kinase domain-containing protein</fullName>
    </recommendedName>
</protein>
<evidence type="ECO:0000313" key="20">
    <source>
        <dbReference type="EMBL" id="KAF3442967.1"/>
    </source>
</evidence>
<gene>
    <name evidence="20" type="ORF">FNV43_RR16885</name>
</gene>
<evidence type="ECO:0000256" key="9">
    <source>
        <dbReference type="ARBA" id="ARBA00022741"/>
    </source>
</evidence>
<keyword evidence="7 18" id="KW-0732">Signal</keyword>
<dbReference type="FunFam" id="3.80.10.10:FF:000221">
    <property type="entry name" value="Leucine-rich repeat receptor-like protein kinase PXL1"/>
    <property type="match status" value="1"/>
</dbReference>
<keyword evidence="13 17" id="KW-0472">Membrane</keyword>
<feature type="binding site" evidence="16">
    <location>
        <position position="716"/>
    </location>
    <ligand>
        <name>ATP</name>
        <dbReference type="ChEBI" id="CHEBI:30616"/>
    </ligand>
</feature>
<dbReference type="Pfam" id="PF13855">
    <property type="entry name" value="LRR_8"/>
    <property type="match status" value="1"/>
</dbReference>
<keyword evidence="14" id="KW-0675">Receptor</keyword>
<reference evidence="20" key="1">
    <citation type="submission" date="2020-03" db="EMBL/GenBank/DDBJ databases">
        <title>A high-quality chromosome-level genome assembly of a woody plant with both climbing and erect habits, Rhamnella rubrinervis.</title>
        <authorList>
            <person name="Lu Z."/>
            <person name="Yang Y."/>
            <person name="Zhu X."/>
            <person name="Sun Y."/>
        </authorList>
    </citation>
    <scope>NUCLEOTIDE SEQUENCE</scope>
    <source>
        <strain evidence="20">BYM</strain>
        <tissue evidence="20">Leaf</tissue>
    </source>
</reference>
<dbReference type="FunFam" id="3.80.10.10:FF:000077">
    <property type="entry name" value="LRR receptor-like serine/threonine-protein kinase ERL1"/>
    <property type="match status" value="1"/>
</dbReference>
<dbReference type="InterPro" id="IPR000719">
    <property type="entry name" value="Prot_kinase_dom"/>
</dbReference>
<evidence type="ECO:0000256" key="14">
    <source>
        <dbReference type="ARBA" id="ARBA00023170"/>
    </source>
</evidence>
<dbReference type="InterPro" id="IPR013210">
    <property type="entry name" value="LRR_N_plant-typ"/>
</dbReference>
<evidence type="ECO:0000256" key="13">
    <source>
        <dbReference type="ARBA" id="ARBA00023136"/>
    </source>
</evidence>
<feature type="chain" id="PRO_5035449514" description="Protein kinase domain-containing protein" evidence="18">
    <location>
        <begin position="22"/>
        <end position="1017"/>
    </location>
</feature>
<evidence type="ECO:0000256" key="17">
    <source>
        <dbReference type="SAM" id="Phobius"/>
    </source>
</evidence>